<gene>
    <name evidence="1" type="ORF">OK345_07740</name>
</gene>
<evidence type="ECO:0000313" key="2">
    <source>
        <dbReference type="Proteomes" id="UP001209922"/>
    </source>
</evidence>
<name>A0ABT3JV74_9XANT</name>
<dbReference type="Proteomes" id="UP001209922">
    <property type="component" value="Unassembled WGS sequence"/>
</dbReference>
<evidence type="ECO:0008006" key="3">
    <source>
        <dbReference type="Google" id="ProtNLM"/>
    </source>
</evidence>
<proteinExistence type="predicted"/>
<reference evidence="1 2" key="1">
    <citation type="submission" date="2022-10" db="EMBL/GenBank/DDBJ databases">
        <title>Xanthomonas sp. H13-6.</title>
        <authorList>
            <person name="Liu X."/>
            <person name="Deng Z."/>
            <person name="Jiang Y."/>
            <person name="Yu T."/>
            <person name="Ai J."/>
        </authorList>
    </citation>
    <scope>NUCLEOTIDE SEQUENCE [LARGE SCALE GENOMIC DNA]</scope>
    <source>
        <strain evidence="1 2">H13-6</strain>
    </source>
</reference>
<comment type="caution">
    <text evidence="1">The sequence shown here is derived from an EMBL/GenBank/DDBJ whole genome shotgun (WGS) entry which is preliminary data.</text>
</comment>
<accession>A0ABT3JV74</accession>
<protein>
    <recommendedName>
        <fullName evidence="3">Hsp70 family protein</fullName>
    </recommendedName>
</protein>
<dbReference type="RefSeq" id="WP_265127351.1">
    <property type="nucleotide sequence ID" value="NZ_JAPCHY010000005.1"/>
</dbReference>
<organism evidence="1 2">
    <name type="scientific">Xanthomonas chitinilytica</name>
    <dbReference type="NCBI Taxonomy" id="2989819"/>
    <lineage>
        <taxon>Bacteria</taxon>
        <taxon>Pseudomonadati</taxon>
        <taxon>Pseudomonadota</taxon>
        <taxon>Gammaproteobacteria</taxon>
        <taxon>Lysobacterales</taxon>
        <taxon>Lysobacteraceae</taxon>
        <taxon>Xanthomonas</taxon>
    </lineage>
</organism>
<evidence type="ECO:0000313" key="1">
    <source>
        <dbReference type="EMBL" id="MCW4472392.1"/>
    </source>
</evidence>
<keyword evidence="2" id="KW-1185">Reference proteome</keyword>
<dbReference type="SUPFAM" id="SSF53067">
    <property type="entry name" value="Actin-like ATPase domain"/>
    <property type="match status" value="1"/>
</dbReference>
<sequence length="426" mass="46562">MSRPRGVAGLTPVIEAQDGRLAILGLDFGTAFTKAVVRWSGRHYAVDWSDAVEGGDHHLLASVFSEAPDGRCVLGAHPAVGWSVREGIKLQLLSSDGASIDGRMADAVIFIALAFRYVDGWLRRTNREVEQGLRWRLHVGLPTKSWDSDATTETFKTVAQAARVLACMPAPVTRSAALEALRMTDQVDRPAVDVFPEFACQLYSYLLSSERREDLHALIDIGAGTLDIAYFNVFMKDGETMLPIFASEVDSLGAHYLIAALSGAENRLVWSDSESSLSDEEVGIKLDCSPNEVGSRRSLYLSSVAEVFSLATIAAKAAYPTSPAFRREENVRLFLCGGGSRIPSLQKRFERIAREAPSCLDIRFQISDLVRPPDIVGKLHSGFDRLSVAYGLSQNAANIGSVMRSATLEPVLNRSVVEREDRDASR</sequence>
<dbReference type="EMBL" id="JAPCHY010000005">
    <property type="protein sequence ID" value="MCW4472392.1"/>
    <property type="molecule type" value="Genomic_DNA"/>
</dbReference>
<dbReference type="InterPro" id="IPR043129">
    <property type="entry name" value="ATPase_NBD"/>
</dbReference>